<evidence type="ECO:0008006" key="4">
    <source>
        <dbReference type="Google" id="ProtNLM"/>
    </source>
</evidence>
<keyword evidence="3" id="KW-1185">Reference proteome</keyword>
<accession>A0ABT6V2V0</accession>
<organism evidence="2 3">
    <name type="scientific">Halomonas rhizosphaerae</name>
    <dbReference type="NCBI Taxonomy" id="3043296"/>
    <lineage>
        <taxon>Bacteria</taxon>
        <taxon>Pseudomonadati</taxon>
        <taxon>Pseudomonadota</taxon>
        <taxon>Gammaproteobacteria</taxon>
        <taxon>Oceanospirillales</taxon>
        <taxon>Halomonadaceae</taxon>
        <taxon>Halomonas</taxon>
    </lineage>
</organism>
<proteinExistence type="predicted"/>
<sequence length="1154" mass="126181">MQRLDADSSRRRRLTWLLALPLLALALYLVVANGLINARYTQVWLAEKSGMSIRWASGWSAFPGHLALEALYVESEDPALELAVDRARLRFSLAALLERRLEVSTFTAQGLRRFRLGHHRLEGDGGIALSGLRLDEGRVSIQGLELSLAEARVRRGSTVLANDIRLATDLQVAPFRLREHPDLAAARFVSGTLSLDATADAWDVFNPYLRQLGWLDLAGHGRLSGELSLERGELAPGSDLTLDSPSLLVELDERVLLSPPPEPEEGKRPGRERAEGTSDRHRLSGGGRVAGRVVEGEEGPVMELGVTLDEMRMLRAGLDDPFMTSRRFRLSARLPGADLADAPRRLASARLEWEDARLPNVGALAVYLPEGGPLTLQSGSARLEGYLAYRDGLLEGDFHLAGDQVALTLAGRPLEGSMTLDLALPEVDPRQRRLDLSGTHLEVSARGEEDELPLTTEVTLEEANLTSMVPLARLIGGQGPPPLDGRVVIRGRVARLDVLDDFLIHAVDGGLTLEGGGDLAASLQLERGRVASGSRLAVTTQSLRARLFDLEAWGRGSVTASWQEALGRPRARLDASLEETRVARSSDRRLLMRDGRLVLTAESDAPGLGAALAGPRLSLAWEDATMPDVTVLQAYLPAAAPVTLQSGRGTTRGRVTVEGGQARGQADLAGQRITGRLLGREVEGELALDLQIQEADLDNGRLDLSGSRLSMQAAATASGPRLRTRIVAREARIGPLPMPGREGAAPGMDGQLVLDGLVANLGFLDDFLPSAHGLTLEGSGRFRAELRLADDHLRPGSQLRVEADDLAVGFLDFVASGQGRLEAEIDGEREAPGARLALTLPRFSLHRIGEANAHVEGRHFSLETETPRFGLDPDERSLQNFSTRIRLPIAEVDDLSRYNAYLPEESGLALLGGRAGLEVDLHLEGLQARGDLGLQAFDTAILLGDQRLEGDLRLEARLRDGNLVTRHFDASGSRLRLDNIQRRDEQTRGEAGWWAQLDITEGRLDWTRPLQLDARLDMAMRDSGLLARLFLSRAREWEWLGRRLTVNDIRGTALLHLDDDTLQLREARLAGDSLEMLADLVFRDEAPDGSLYARLGILAAGVSLDKGHPEVRLLRPRRWYERHRPSPEEDLEEVTVSQWQQALETQARTDGNSD</sequence>
<dbReference type="RefSeq" id="WP_282736454.1">
    <property type="nucleotide sequence ID" value="NZ_JASCQP010000034.1"/>
</dbReference>
<feature type="region of interest" description="Disordered" evidence="1">
    <location>
        <begin position="255"/>
        <end position="288"/>
    </location>
</feature>
<evidence type="ECO:0000313" key="2">
    <source>
        <dbReference type="EMBL" id="MDI5892536.1"/>
    </source>
</evidence>
<evidence type="ECO:0000313" key="3">
    <source>
        <dbReference type="Proteomes" id="UP001225957"/>
    </source>
</evidence>
<dbReference type="EMBL" id="JASCQP010000034">
    <property type="protein sequence ID" value="MDI5892536.1"/>
    <property type="molecule type" value="Genomic_DNA"/>
</dbReference>
<comment type="caution">
    <text evidence="2">The sequence shown here is derived from an EMBL/GenBank/DDBJ whole genome shotgun (WGS) entry which is preliminary data.</text>
</comment>
<gene>
    <name evidence="2" type="ORF">QLQ83_15685</name>
</gene>
<reference evidence="2 3" key="1">
    <citation type="submission" date="2023-04" db="EMBL/GenBank/DDBJ databases">
        <title>Halomonas strains isolated from rhizosphere soil.</title>
        <authorList>
            <person name="Xu L."/>
            <person name="Sun J.-Q."/>
        </authorList>
    </citation>
    <scope>NUCLEOTIDE SEQUENCE [LARGE SCALE GENOMIC DNA]</scope>
    <source>
        <strain evidence="2 3">LR5S20</strain>
    </source>
</reference>
<evidence type="ECO:0000256" key="1">
    <source>
        <dbReference type="SAM" id="MobiDB-lite"/>
    </source>
</evidence>
<name>A0ABT6V2V0_9GAMM</name>
<dbReference type="Proteomes" id="UP001225957">
    <property type="component" value="Unassembled WGS sequence"/>
</dbReference>
<feature type="compositionally biased region" description="Basic and acidic residues" evidence="1">
    <location>
        <begin position="264"/>
        <end position="282"/>
    </location>
</feature>
<protein>
    <recommendedName>
        <fullName evidence="4">AsmA-like C-terminal domain-containing protein</fullName>
    </recommendedName>
</protein>